<reference evidence="2" key="1">
    <citation type="journal article" date="2014" name="Front. Microbiol.">
        <title>High frequency of phylogenetically diverse reductive dehalogenase-homologous genes in deep subseafloor sedimentary metagenomes.</title>
        <authorList>
            <person name="Kawai M."/>
            <person name="Futagami T."/>
            <person name="Toyoda A."/>
            <person name="Takaki Y."/>
            <person name="Nishi S."/>
            <person name="Hori S."/>
            <person name="Arai W."/>
            <person name="Tsubouchi T."/>
            <person name="Morono Y."/>
            <person name="Uchiyama I."/>
            <person name="Ito T."/>
            <person name="Fujiyama A."/>
            <person name="Inagaki F."/>
            <person name="Takami H."/>
        </authorList>
    </citation>
    <scope>NUCLEOTIDE SEQUENCE</scope>
    <source>
        <strain evidence="2">Expedition CK06-06</strain>
    </source>
</reference>
<accession>X1A5E6</accession>
<proteinExistence type="predicted"/>
<dbReference type="AlphaFoldDB" id="X1A5E6"/>
<dbReference type="GO" id="GO:0008237">
    <property type="term" value="F:metallopeptidase activity"/>
    <property type="evidence" value="ECO:0007669"/>
    <property type="project" value="InterPro"/>
</dbReference>
<dbReference type="InterPro" id="IPR045569">
    <property type="entry name" value="Metalloprtase-TldD/E_C"/>
</dbReference>
<protein>
    <recommendedName>
        <fullName evidence="1">Metalloprotease TldD/E C-terminal domain-containing protein</fullName>
    </recommendedName>
</protein>
<dbReference type="InterPro" id="IPR036059">
    <property type="entry name" value="TldD/PmbA_sf"/>
</dbReference>
<feature type="domain" description="Metalloprotease TldD/E C-terminal" evidence="1">
    <location>
        <begin position="6"/>
        <end position="40"/>
    </location>
</feature>
<feature type="non-terminal residue" evidence="2">
    <location>
        <position position="1"/>
    </location>
</feature>
<dbReference type="Pfam" id="PF19289">
    <property type="entry name" value="PmbA_TldD_3rd"/>
    <property type="match status" value="1"/>
</dbReference>
<dbReference type="SUPFAM" id="SSF111283">
    <property type="entry name" value="Putative modulator of DNA gyrase, PmbA/TldD"/>
    <property type="match status" value="1"/>
</dbReference>
<evidence type="ECO:0000313" key="2">
    <source>
        <dbReference type="EMBL" id="GAG65412.1"/>
    </source>
</evidence>
<sequence>NCSTYSNMITGDFSITATNAYLVEKGEIVYPVKSVSLETQRTDSYNIFTTQ</sequence>
<comment type="caution">
    <text evidence="2">The sequence shown here is derived from an EMBL/GenBank/DDBJ whole genome shotgun (WGS) entry which is preliminary data.</text>
</comment>
<dbReference type="EMBL" id="BART01006540">
    <property type="protein sequence ID" value="GAG65412.1"/>
    <property type="molecule type" value="Genomic_DNA"/>
</dbReference>
<organism evidence="2">
    <name type="scientific">marine sediment metagenome</name>
    <dbReference type="NCBI Taxonomy" id="412755"/>
    <lineage>
        <taxon>unclassified sequences</taxon>
        <taxon>metagenomes</taxon>
        <taxon>ecological metagenomes</taxon>
    </lineage>
</organism>
<evidence type="ECO:0000259" key="1">
    <source>
        <dbReference type="Pfam" id="PF19289"/>
    </source>
</evidence>
<dbReference type="GO" id="GO:0006508">
    <property type="term" value="P:proteolysis"/>
    <property type="evidence" value="ECO:0007669"/>
    <property type="project" value="InterPro"/>
</dbReference>
<name>X1A5E6_9ZZZZ</name>
<gene>
    <name evidence="2" type="ORF">S01H4_14920</name>
</gene>